<keyword evidence="13" id="KW-1185">Reference proteome</keyword>
<dbReference type="InterPro" id="IPR055128">
    <property type="entry name" value="HypF_C_2"/>
</dbReference>
<keyword evidence="5" id="KW-0863">Zinc-finger</keyword>
<dbReference type="Gene3D" id="3.90.870.30">
    <property type="match status" value="1"/>
</dbReference>
<dbReference type="GO" id="GO:0016743">
    <property type="term" value="F:carboxyl- or carbamoyltransferase activity"/>
    <property type="evidence" value="ECO:0007669"/>
    <property type="project" value="InterPro"/>
</dbReference>
<dbReference type="Pfam" id="PF22521">
    <property type="entry name" value="HypF_C_2"/>
    <property type="match status" value="1"/>
</dbReference>
<proteinExistence type="inferred from homology"/>
<dbReference type="Gene3D" id="3.30.420.40">
    <property type="match status" value="1"/>
</dbReference>
<evidence type="ECO:0000259" key="11">
    <source>
        <dbReference type="PROSITE" id="PS51163"/>
    </source>
</evidence>
<dbReference type="PANTHER" id="PTHR42959">
    <property type="entry name" value="CARBAMOYLTRANSFERASE"/>
    <property type="match status" value="1"/>
</dbReference>
<dbReference type="InterPro" id="IPR011125">
    <property type="entry name" value="Znf_HypF"/>
</dbReference>
<dbReference type="PANTHER" id="PTHR42959:SF1">
    <property type="entry name" value="CARBAMOYLTRANSFERASE HYPF"/>
    <property type="match status" value="1"/>
</dbReference>
<evidence type="ECO:0000256" key="3">
    <source>
        <dbReference type="ARBA" id="ARBA00022598"/>
    </source>
</evidence>
<evidence type="ECO:0000256" key="5">
    <source>
        <dbReference type="ARBA" id="ARBA00022771"/>
    </source>
</evidence>
<dbReference type="SUPFAM" id="SSF53067">
    <property type="entry name" value="Actin-like ATPase domain"/>
    <property type="match status" value="1"/>
</dbReference>
<comment type="pathway">
    <text evidence="1">Protein modification; [NiFe] hydrogenase maturation.</text>
</comment>
<dbReference type="Gene3D" id="3.30.420.360">
    <property type="match status" value="1"/>
</dbReference>
<evidence type="ECO:0000256" key="1">
    <source>
        <dbReference type="ARBA" id="ARBA00004711"/>
    </source>
</evidence>
<dbReference type="GO" id="GO:0003725">
    <property type="term" value="F:double-stranded RNA binding"/>
    <property type="evidence" value="ECO:0007669"/>
    <property type="project" value="InterPro"/>
</dbReference>
<comment type="caution">
    <text evidence="12">The sequence shown here is derived from an EMBL/GenBank/DDBJ whole genome shotgun (WGS) entry which is preliminary data.</text>
</comment>
<dbReference type="InterPro" id="IPR006070">
    <property type="entry name" value="Sua5-like_dom"/>
</dbReference>
<dbReference type="SUPFAM" id="SSF55821">
    <property type="entry name" value="YrdC/RibB"/>
    <property type="match status" value="1"/>
</dbReference>
<dbReference type="Pfam" id="PF01300">
    <property type="entry name" value="Sua5_yciO_yrdC"/>
    <property type="match status" value="1"/>
</dbReference>
<dbReference type="Gene3D" id="3.30.110.120">
    <property type="match status" value="1"/>
</dbReference>
<dbReference type="Proteomes" id="UP000036923">
    <property type="component" value="Unassembled WGS sequence"/>
</dbReference>
<gene>
    <name evidence="12" type="ORF">Bccel_0183</name>
</gene>
<comment type="similarity">
    <text evidence="2">Belongs to the carbamoyltransferase HypF family.</text>
</comment>
<dbReference type="GO" id="GO:0016874">
    <property type="term" value="F:ligase activity"/>
    <property type="evidence" value="ECO:0007669"/>
    <property type="project" value="UniProtKB-KW"/>
</dbReference>
<dbReference type="InterPro" id="IPR051060">
    <property type="entry name" value="Carbamoyltrans_HypF-like"/>
</dbReference>
<dbReference type="InterPro" id="IPR043129">
    <property type="entry name" value="ATPase_NBD"/>
</dbReference>
<protein>
    <recommendedName>
        <fullName evidence="8">Carbamoyltransferase HypF</fullName>
    </recommendedName>
    <alternativeName>
        <fullName evidence="9">Carbamoyl phosphate-converting enzyme HypF</fullName>
    </alternativeName>
    <alternativeName>
        <fullName evidence="10">[NiFe]-hydrogenase maturation factor HypF</fullName>
    </alternativeName>
</protein>
<dbReference type="STRING" id="398512.Bccel_0183"/>
<dbReference type="EMBL" id="LGTC01000001">
    <property type="protein sequence ID" value="KNY24926.1"/>
    <property type="molecule type" value="Genomic_DNA"/>
</dbReference>
<evidence type="ECO:0000256" key="7">
    <source>
        <dbReference type="ARBA" id="ARBA00048220"/>
    </source>
</evidence>
<reference evidence="13" key="1">
    <citation type="submission" date="2015-07" db="EMBL/GenBank/DDBJ databases">
        <title>Near-Complete Genome Sequence of the Cellulolytic Bacterium Bacteroides (Pseudobacteroides) cellulosolvens ATCC 35603.</title>
        <authorList>
            <person name="Dassa B."/>
            <person name="Utturkar S.M."/>
            <person name="Klingeman D.M."/>
            <person name="Hurt R.A."/>
            <person name="Keller M."/>
            <person name="Xu J."/>
            <person name="Reddy Y.H.K."/>
            <person name="Borovok I."/>
            <person name="Grinberg I.R."/>
            <person name="Lamed R."/>
            <person name="Zhivin O."/>
            <person name="Bayer E.A."/>
            <person name="Brown S.D."/>
        </authorList>
    </citation>
    <scope>NUCLEOTIDE SEQUENCE [LARGE SCALE GENOMIC DNA]</scope>
    <source>
        <strain evidence="13">DSM 2933</strain>
    </source>
</reference>
<keyword evidence="4" id="KW-0479">Metal-binding</keyword>
<evidence type="ECO:0000256" key="2">
    <source>
        <dbReference type="ARBA" id="ARBA00008097"/>
    </source>
</evidence>
<dbReference type="GO" id="GO:0008270">
    <property type="term" value="F:zinc ion binding"/>
    <property type="evidence" value="ECO:0007669"/>
    <property type="project" value="UniProtKB-KW"/>
</dbReference>
<dbReference type="PROSITE" id="PS51163">
    <property type="entry name" value="YRDC"/>
    <property type="match status" value="1"/>
</dbReference>
<dbReference type="AlphaFoldDB" id="A0A0L6JGC4"/>
<evidence type="ECO:0000256" key="9">
    <source>
        <dbReference type="ARBA" id="ARBA00075001"/>
    </source>
</evidence>
<dbReference type="Pfam" id="PF17788">
    <property type="entry name" value="HypF_C"/>
    <property type="match status" value="1"/>
</dbReference>
<evidence type="ECO:0000313" key="12">
    <source>
        <dbReference type="EMBL" id="KNY24926.1"/>
    </source>
</evidence>
<evidence type="ECO:0000256" key="10">
    <source>
        <dbReference type="ARBA" id="ARBA00078219"/>
    </source>
</evidence>
<comment type="catalytic activity">
    <reaction evidence="7">
        <text>C-terminal L-cysteinyl-[HypE protein] + carbamoyl phosphate + ATP + H2O = C-terminal S-carboxamide-L-cysteinyl-[HypE protein] + AMP + phosphate + diphosphate + H(+)</text>
        <dbReference type="Rhea" id="RHEA:55636"/>
        <dbReference type="Rhea" id="RHEA-COMP:14247"/>
        <dbReference type="Rhea" id="RHEA-COMP:14392"/>
        <dbReference type="ChEBI" id="CHEBI:15377"/>
        <dbReference type="ChEBI" id="CHEBI:15378"/>
        <dbReference type="ChEBI" id="CHEBI:30616"/>
        <dbReference type="ChEBI" id="CHEBI:33019"/>
        <dbReference type="ChEBI" id="CHEBI:43474"/>
        <dbReference type="ChEBI" id="CHEBI:58228"/>
        <dbReference type="ChEBI" id="CHEBI:76913"/>
        <dbReference type="ChEBI" id="CHEBI:139126"/>
        <dbReference type="ChEBI" id="CHEBI:456215"/>
    </reaction>
</comment>
<evidence type="ECO:0000256" key="8">
    <source>
        <dbReference type="ARBA" id="ARBA00072168"/>
    </source>
</evidence>
<keyword evidence="3" id="KW-0436">Ligase</keyword>
<dbReference type="InterPro" id="IPR004421">
    <property type="entry name" value="Carbamoyltransferase_HypF"/>
</dbReference>
<evidence type="ECO:0000256" key="4">
    <source>
        <dbReference type="ARBA" id="ARBA00022723"/>
    </source>
</evidence>
<accession>A0A0L6JGC4</accession>
<dbReference type="FunFam" id="3.30.420.40:FF:000124">
    <property type="entry name" value="Carbamoyltransferase HypF"/>
    <property type="match status" value="1"/>
</dbReference>
<dbReference type="PATRIC" id="fig|398512.5.peg.194"/>
<evidence type="ECO:0000256" key="6">
    <source>
        <dbReference type="ARBA" id="ARBA00022833"/>
    </source>
</evidence>
<feature type="domain" description="YrdC-like" evidence="11">
    <location>
        <begin position="49"/>
        <end position="235"/>
    </location>
</feature>
<dbReference type="GO" id="GO:0051604">
    <property type="term" value="P:protein maturation"/>
    <property type="evidence" value="ECO:0007669"/>
    <property type="project" value="TreeGrafter"/>
</dbReference>
<sequence length="621" mass="70070">MKKFNMCPSCKREYDDYGDRRYHAQPVSCRDCGPTIKLCDSTEECMDDRNIFTYCGQIISEGKILAIKGIGGYHLACDAMNTEAVRRLRQRKIRDDKPFAVMVKDYETANKYCHISPFERKLLESKEAPIVLLKLRDRGMLPCMVAPGNPYLGVMLPYTPIHLGLINAIDSHMLVMTSGNKSSEPIYYRDQDAISNLQDIADLILIHDREIYIRTDDSVTREVLGKEYMIRRSRGYVPLPLTINLEGKVLPRVLACGGELKNTFCITKGDDFYISHHIGDLENMETNKSFEEGIEHFKNILNTDFDIVACDMHPEYLSTKYALTLNKKVYFVQHHHAHIASCMVDNNLSGEVIGVAFDGTGYGEDGNIWGGEFFTGGYRGFKRAAHLEYIKMPGGDMAVKEPWRMALSYIGNSIKDNYGKNQDDDGINIEGDTFLRDIDYKAIRTIELMMERNINCPVTSSMGRLFDAVSAILGLRNTISYEGQAAIELEYLALDSTLEVVEPYSISIEHKNNVYIISTKELISDIIRSVVNGEKKADISLRFHESIAEMVLCCCSRIREASGLNRVVLSGGVFQNITLLKSCIKLLKNNDFEVFYHEKVPSNDGGISLGQAMMACMDNID</sequence>
<dbReference type="InterPro" id="IPR017945">
    <property type="entry name" value="DHBP_synth_RibB-like_a/b_dom"/>
</dbReference>
<dbReference type="NCBIfam" id="TIGR00143">
    <property type="entry name" value="hypF"/>
    <property type="match status" value="1"/>
</dbReference>
<dbReference type="Pfam" id="PF07503">
    <property type="entry name" value="zf-HYPF"/>
    <property type="match status" value="1"/>
</dbReference>
<name>A0A0L6JGC4_9FIRM</name>
<organism evidence="12 13">
    <name type="scientific">Pseudobacteroides cellulosolvens ATCC 35603 = DSM 2933</name>
    <dbReference type="NCBI Taxonomy" id="398512"/>
    <lineage>
        <taxon>Bacteria</taxon>
        <taxon>Bacillati</taxon>
        <taxon>Bacillota</taxon>
        <taxon>Clostridia</taxon>
        <taxon>Eubacteriales</taxon>
        <taxon>Oscillospiraceae</taxon>
        <taxon>Pseudobacteroides</taxon>
    </lineage>
</organism>
<evidence type="ECO:0000313" key="13">
    <source>
        <dbReference type="Proteomes" id="UP000036923"/>
    </source>
</evidence>
<dbReference type="InterPro" id="IPR041440">
    <property type="entry name" value="HypF_C"/>
</dbReference>
<dbReference type="eggNOG" id="COG0068">
    <property type="taxonomic scope" value="Bacteria"/>
</dbReference>
<keyword evidence="6" id="KW-0862">Zinc</keyword>